<gene>
    <name evidence="1" type="ORF">QRX50_14950</name>
</gene>
<dbReference type="Pfam" id="PF10824">
    <property type="entry name" value="T7SS_ESX_EspC"/>
    <property type="match status" value="1"/>
</dbReference>
<keyword evidence="2" id="KW-1185">Reference proteome</keyword>
<sequence>MAPKGYEVGGDLEAHARQLDGISDGLRQAVDAANQVSMPTDAYGILCQPFRAMLDPVEEFGINALQNTVTAMDAQAQKVRNAVQAYETYETGTTDAIASTKVPD</sequence>
<dbReference type="GO" id="GO:0009306">
    <property type="term" value="P:protein secretion"/>
    <property type="evidence" value="ECO:0007669"/>
    <property type="project" value="InterPro"/>
</dbReference>
<organism evidence="1 2">
    <name type="scientific">Amycolatopsis carbonis</name>
    <dbReference type="NCBI Taxonomy" id="715471"/>
    <lineage>
        <taxon>Bacteria</taxon>
        <taxon>Bacillati</taxon>
        <taxon>Actinomycetota</taxon>
        <taxon>Actinomycetes</taxon>
        <taxon>Pseudonocardiales</taxon>
        <taxon>Pseudonocardiaceae</taxon>
        <taxon>Amycolatopsis</taxon>
    </lineage>
</organism>
<accession>A0A9Y2INN9</accession>
<dbReference type="KEGG" id="acab:QRX50_14950"/>
<reference evidence="1 2" key="1">
    <citation type="submission" date="2023-06" db="EMBL/GenBank/DDBJ databases">
        <authorList>
            <person name="Oyuntsetseg B."/>
            <person name="Kim S.B."/>
        </authorList>
    </citation>
    <scope>NUCLEOTIDE SEQUENCE [LARGE SCALE GENOMIC DNA]</scope>
    <source>
        <strain evidence="1 2">2-15</strain>
    </source>
</reference>
<proteinExistence type="predicted"/>
<dbReference type="InterPro" id="IPR022536">
    <property type="entry name" value="EspC"/>
</dbReference>
<evidence type="ECO:0000313" key="2">
    <source>
        <dbReference type="Proteomes" id="UP001236014"/>
    </source>
</evidence>
<evidence type="ECO:0000313" key="1">
    <source>
        <dbReference type="EMBL" id="WIX81963.1"/>
    </source>
</evidence>
<dbReference type="EMBL" id="CP127294">
    <property type="protein sequence ID" value="WIX81963.1"/>
    <property type="molecule type" value="Genomic_DNA"/>
</dbReference>
<dbReference type="Proteomes" id="UP001236014">
    <property type="component" value="Chromosome"/>
</dbReference>
<dbReference type="RefSeq" id="WP_285972544.1">
    <property type="nucleotide sequence ID" value="NZ_CP127294.1"/>
</dbReference>
<name>A0A9Y2INN9_9PSEU</name>
<dbReference type="AlphaFoldDB" id="A0A9Y2INN9"/>
<protein>
    <submittedName>
        <fullName evidence="1">Type VII secretion target</fullName>
    </submittedName>
</protein>